<protein>
    <submittedName>
        <fullName evidence="4">DUF1671-domain-containing protein</fullName>
    </submittedName>
</protein>
<keyword evidence="1" id="KW-0378">Hydrolase</keyword>
<evidence type="ECO:0000259" key="3">
    <source>
        <dbReference type="Pfam" id="PF07910"/>
    </source>
</evidence>
<dbReference type="EMBL" id="MU006792">
    <property type="protein sequence ID" value="KAF2637863.1"/>
    <property type="molecule type" value="Genomic_DNA"/>
</dbReference>
<dbReference type="InterPro" id="IPR012462">
    <property type="entry name" value="UFSP1/2_DUB_cat"/>
</dbReference>
<evidence type="ECO:0000313" key="4">
    <source>
        <dbReference type="EMBL" id="KAF2637863.1"/>
    </source>
</evidence>
<name>A0A6A6RU09_9PLEO</name>
<dbReference type="Proteomes" id="UP000799753">
    <property type="component" value="Unassembled WGS sequence"/>
</dbReference>
<feature type="compositionally biased region" description="Basic residues" evidence="2">
    <location>
        <begin position="159"/>
        <end position="168"/>
    </location>
</feature>
<sequence length="1027" mass="112637">MATSTEMLSCPICTFTVSSKNDWVLQLHFEQAHTTDSPFIIKDDPEPLPPSLPPRTQHVVKGEGVSESDEDENNVLCTEPDCCELIPLHDFNDHLDYHAAETLSFDEKTRKYHSRRPASSSKARMYAAESASRHSSRSAASGNQTSSDHSSKYNEDGSKKKKRHRRSRAGTTNSEKSTLSRSIASFNPFTKHEKKIKPPSTTCRLGRAELGPHAWEDRMPRWLHNQLEAGPEITTINRIGRDGRLIKQEQVQNETPGLIPILAQLSALDRSVKEAYYCHPSTLHIGKTPKEGGFCGYRNIQMLVSYIQGAKAQGYKELPGRTPGILKLQDLIERAWDKGINDIARAQTGGIRDTRKYIGTPEAQAFFLSSQIDCAVEQFCDAPNGSYEAHNMLMSAVEAYFDQAAVSDGSNVYKTLLPPIYLQHPGHSLTIVGFERRRDGATNLVVFDPMFNTSPAMHRLLGRKNIRTSRPEVMKCYRRLPHQLKKYAAYEILRLTAHPPLFPAWDVLRQFPDCRFLYVFFRSRTLGYDVYPEDHFLRNFPWQQYGGLWILDDARFARSETINPLTAQALRRVTGEGCSTGSSSGGSPISFDGSFYHTNLRGGHRHTNNLFQDLPSSPTNNFYNAHPSRQVSHVSSFDGPSSVATGLSFGPDGISNAPVLNMVGMHTAVPSMSMISNLQNAKLSLLTDVGRRYPGYPTPLSPTLDAKATFPSPASEAGSNNNVPTPRPGSPAIMVSSPMSIDGSEMCGPSRRCVSHGYEHYAASMGLSSTSPTDNGMKNVSGASSAWDNMTFVPGAKIGTTHIVSPPTSVSGASLSPTSPPRASSPRTAMMKNMIGKQAFQGLPFSQMDPTSMAKFGSPTAWSLSTPSSCGIPSTTTPNNIPPTPPPFTSSPNPSPTHSHPIPNPPYLSPTKPKPHISINTNVPLQTQSRSISNGLETYTTSPISPQNTMLSYTSNRSPDSGLLAVKPLNEAQVAEYRFWRPCGRGLCAFGCGKAGEGEWGAARRLFRGLEDVGEEAGEESFPYDMI</sequence>
<feature type="region of interest" description="Disordered" evidence="2">
    <location>
        <begin position="698"/>
        <end position="728"/>
    </location>
</feature>
<feature type="compositionally biased region" description="Polar residues" evidence="2">
    <location>
        <begin position="805"/>
        <end position="815"/>
    </location>
</feature>
<gene>
    <name evidence="4" type="ORF">P280DRAFT_500538</name>
</gene>
<feature type="compositionally biased region" description="Basic and acidic residues" evidence="2">
    <location>
        <begin position="149"/>
        <end position="158"/>
    </location>
</feature>
<reference evidence="4" key="1">
    <citation type="journal article" date="2020" name="Stud. Mycol.">
        <title>101 Dothideomycetes genomes: a test case for predicting lifestyles and emergence of pathogens.</title>
        <authorList>
            <person name="Haridas S."/>
            <person name="Albert R."/>
            <person name="Binder M."/>
            <person name="Bloem J."/>
            <person name="Labutti K."/>
            <person name="Salamov A."/>
            <person name="Andreopoulos B."/>
            <person name="Baker S."/>
            <person name="Barry K."/>
            <person name="Bills G."/>
            <person name="Bluhm B."/>
            <person name="Cannon C."/>
            <person name="Castanera R."/>
            <person name="Culley D."/>
            <person name="Daum C."/>
            <person name="Ezra D."/>
            <person name="Gonzalez J."/>
            <person name="Henrissat B."/>
            <person name="Kuo A."/>
            <person name="Liang C."/>
            <person name="Lipzen A."/>
            <person name="Lutzoni F."/>
            <person name="Magnuson J."/>
            <person name="Mondo S."/>
            <person name="Nolan M."/>
            <person name="Ohm R."/>
            <person name="Pangilinan J."/>
            <person name="Park H.-J."/>
            <person name="Ramirez L."/>
            <person name="Alfaro M."/>
            <person name="Sun H."/>
            <person name="Tritt A."/>
            <person name="Yoshinaga Y."/>
            <person name="Zwiers L.-H."/>
            <person name="Turgeon B."/>
            <person name="Goodwin S."/>
            <person name="Spatafora J."/>
            <person name="Crous P."/>
            <person name="Grigoriev I."/>
        </authorList>
    </citation>
    <scope>NUCLEOTIDE SEQUENCE</scope>
    <source>
        <strain evidence="4">CBS 473.64</strain>
    </source>
</reference>
<proteinExistence type="predicted"/>
<feature type="region of interest" description="Disordered" evidence="2">
    <location>
        <begin position="109"/>
        <end position="205"/>
    </location>
</feature>
<feature type="compositionally biased region" description="Polar residues" evidence="2">
    <location>
        <begin position="169"/>
        <end position="188"/>
    </location>
</feature>
<dbReference type="Gene3D" id="3.90.70.130">
    <property type="match status" value="1"/>
</dbReference>
<accession>A0A6A6RU09</accession>
<dbReference type="OrthoDB" id="288987at2759"/>
<dbReference type="AlphaFoldDB" id="A0A6A6RU09"/>
<organism evidence="4 5">
    <name type="scientific">Massarina eburnea CBS 473.64</name>
    <dbReference type="NCBI Taxonomy" id="1395130"/>
    <lineage>
        <taxon>Eukaryota</taxon>
        <taxon>Fungi</taxon>
        <taxon>Dikarya</taxon>
        <taxon>Ascomycota</taxon>
        <taxon>Pezizomycotina</taxon>
        <taxon>Dothideomycetes</taxon>
        <taxon>Pleosporomycetidae</taxon>
        <taxon>Pleosporales</taxon>
        <taxon>Massarineae</taxon>
        <taxon>Massarinaceae</taxon>
        <taxon>Massarina</taxon>
    </lineage>
</organism>
<feature type="region of interest" description="Disordered" evidence="2">
    <location>
        <begin position="851"/>
        <end position="920"/>
    </location>
</feature>
<dbReference type="Pfam" id="PF07910">
    <property type="entry name" value="Peptidase_C78"/>
    <property type="match status" value="1"/>
</dbReference>
<feature type="compositionally biased region" description="Pro residues" evidence="2">
    <location>
        <begin position="880"/>
        <end position="895"/>
    </location>
</feature>
<dbReference type="GO" id="GO:0016787">
    <property type="term" value="F:hydrolase activity"/>
    <property type="evidence" value="ECO:0007669"/>
    <property type="project" value="UniProtKB-KW"/>
</dbReference>
<evidence type="ECO:0000256" key="2">
    <source>
        <dbReference type="SAM" id="MobiDB-lite"/>
    </source>
</evidence>
<feature type="region of interest" description="Disordered" evidence="2">
    <location>
        <begin position="805"/>
        <end position="826"/>
    </location>
</feature>
<feature type="domain" description="UFSP1/2/DUB catalytic" evidence="3">
    <location>
        <begin position="273"/>
        <end position="493"/>
    </location>
</feature>
<feature type="compositionally biased region" description="Polar residues" evidence="2">
    <location>
        <begin position="860"/>
        <end position="872"/>
    </location>
</feature>
<evidence type="ECO:0000313" key="5">
    <source>
        <dbReference type="Proteomes" id="UP000799753"/>
    </source>
</evidence>
<keyword evidence="5" id="KW-1185">Reference proteome</keyword>
<evidence type="ECO:0000256" key="1">
    <source>
        <dbReference type="ARBA" id="ARBA00022801"/>
    </source>
</evidence>